<dbReference type="EC" id="3.1.-.-" evidence="7"/>
<dbReference type="Gene3D" id="1.25.40.10">
    <property type="entry name" value="Tetratricopeptide repeat domain"/>
    <property type="match status" value="5"/>
</dbReference>
<dbReference type="InterPro" id="IPR002151">
    <property type="entry name" value="Kinesin_light"/>
</dbReference>
<dbReference type="SUPFAM" id="SSF53474">
    <property type="entry name" value="alpha/beta-Hydrolases"/>
    <property type="match status" value="1"/>
</dbReference>
<comment type="subcellular location">
    <subcellularLocation>
        <location evidence="2">Cytoplasm</location>
    </subcellularLocation>
    <subcellularLocation>
        <location evidence="7">Endoplasmic reticulum membrane</location>
    </subcellularLocation>
</comment>
<evidence type="ECO:0000256" key="3">
    <source>
        <dbReference type="ARBA" id="ARBA00015856"/>
    </source>
</evidence>
<feature type="signal peptide" evidence="8">
    <location>
        <begin position="1"/>
        <end position="21"/>
    </location>
</feature>
<evidence type="ECO:0000259" key="10">
    <source>
        <dbReference type="Pfam" id="PF07819"/>
    </source>
</evidence>
<comment type="function">
    <text evidence="1 7">Involved in inositol deacylation of GPI-anchored proteins which plays important roles in the quality control and ER-associated degradation of GPI-anchored proteins.</text>
</comment>
<dbReference type="EMBL" id="JAFFHA010000005">
    <property type="protein sequence ID" value="KAK4655462.1"/>
    <property type="molecule type" value="Genomic_DNA"/>
</dbReference>
<evidence type="ECO:0000256" key="2">
    <source>
        <dbReference type="ARBA" id="ARBA00004496"/>
    </source>
</evidence>
<feature type="chain" id="PRO_5045595955" description="GPI inositol-deacylase" evidence="8">
    <location>
        <begin position="22"/>
        <end position="1500"/>
    </location>
</feature>
<evidence type="ECO:0000313" key="11">
    <source>
        <dbReference type="EMBL" id="KAK4655462.1"/>
    </source>
</evidence>
<dbReference type="PANTHER" id="PTHR45783">
    <property type="entry name" value="KINESIN LIGHT CHAIN"/>
    <property type="match status" value="1"/>
</dbReference>
<dbReference type="Pfam" id="PF13374">
    <property type="entry name" value="TPR_10"/>
    <property type="match status" value="3"/>
</dbReference>
<dbReference type="Gene3D" id="3.40.50.1820">
    <property type="entry name" value="alpha/beta hydrolase"/>
    <property type="match status" value="1"/>
</dbReference>
<comment type="caution">
    <text evidence="11">The sequence shown here is derived from an EMBL/GenBank/DDBJ whole genome shotgun (WGS) entry which is preliminary data.</text>
</comment>
<gene>
    <name evidence="11" type="ORF">QC762_0050270</name>
</gene>
<keyword evidence="12" id="KW-1185">Reference proteome</keyword>
<dbReference type="InterPro" id="IPR002182">
    <property type="entry name" value="NB-ARC"/>
</dbReference>
<dbReference type="InterPro" id="IPR029058">
    <property type="entry name" value="AB_hydrolase_fold"/>
</dbReference>
<dbReference type="InterPro" id="IPR011990">
    <property type="entry name" value="TPR-like_helical_dom_sf"/>
</dbReference>
<evidence type="ECO:0000256" key="7">
    <source>
        <dbReference type="RuleBase" id="RU365011"/>
    </source>
</evidence>
<dbReference type="SUPFAM" id="SSF48452">
    <property type="entry name" value="TPR-like"/>
    <property type="match status" value="3"/>
</dbReference>
<keyword evidence="6" id="KW-0802">TPR repeat</keyword>
<sequence>MGLAIYLVIFLLSIAVLYYQATKSIPSRLNSDQAPKSRFELVPACASGLPTRADGIDIIFVHGLGSNPDSTWRATKHATRQATTTDIPEEAATDNEQFVNWVSDFLPSDLLPAVSRDVRLFFYNYDSYWKRDAVHTRLTNLGNELLEHIGGIRMSETEQSRSLIFVAHSFGGLVVKRALVQARASRDFGHVAEHVQTIIFLGTPHRGTSFGLWGWLAAKGLQPLGSNPSILADLEYDSFSLHDLHKDFMAVAPEDLRVFNFFEKRPTCILRLWFVRLERLCVHEQSATYEGRNVQNIGLSVDHFGLNKFASKNESYQSILSKLTESVRASARPVKHHYAVPLGRVYTYTERVGLSAELEQKLHIRHEKASVPYAVSVYGLGGVGKSQLALDYAEKHKHDYNPILWIDATDEETVRSSFKICAAELGLTVEGGENQGSIITDAGVRAVLRWLCDRSEADDEWLLIVDNADDVSWGIQKVMPKGNRGRVIITSRDEQSIKLVGGTCESVCVGDMSPPEGRALLLRHLQLDEELAPGGIKDDCDRLVKKLEFLALAIDIAGAYIGSHSPSDKALQRYLADYERHRDELLQTDFFKGLLATEKTVWTVWDTTLEKIAMENKGLQPDVLLTFLAHFKGGIIQDEMFRLASRGMEKVKANMGEKESEGIPFHLQQFLPLAGDKWDDFRYQQGCRLLLRYSLLQRVDGGWAGVTMHGLVRWRAMLSHRSWPWRQWYMVFVLAACCQNIEEEEPEFRRHLVGHLPDIHRDNGQEREYLLRYSSFIGATIGRIYYDEGRWEEAEKLFVQVMETRKIKLGADHPDTLRSMANLASTYRNQGRWEEAEKLEVQVMETSKTKLGADHPNTLTSMANLASTFWNQGRWEEAEKLFVQVMETRKIKLGADHPDTLTSMANLALTFWNQGRWEEAEKLFVQVMETRKIKLGADHPDTLTSMANLALTFWNQGRWEEAEKLQVQVMETSKSKLGADHPDTLTSMANLASTYRNQGRWKEAEKLQVQVMETSKTKLGADHPNTLTSMANLALTFWNQGRWEEAEKLQVQVMETSKTKLGADHPDTLTSMANLASTYRNHGRWEEAEKLQVQAMETSKIKLGADHPDTLTSMANLASTYRNQGRWEEAEKLEVQVMETSKTKLGADHPNTLTSMANLALTFWNQGRWEEAEKLEVQVMETRKTKLGADHPDTLTSMGNLASTYSNQSRWEEAETLEVQVMETRKTKLGADHPNTLTSIANLASTYRNQGRWEEAEKLEVQVMETRKTKLGADHPDTLTSMGNLASTFCNQGRWEEAEKLEVQVMETSKTKLGADHPDTLTSIANLALTFWNQGRWEEAEKLQVQVMETSKIKLGADHPDTLTSMANLASTYRNQSRWEEAEKLQVQVTETRKTKLGADHPNTLRSMANLALTFWNQGRWEEADKLEVQVMETRKTKLGADHPDTLTSMANLAFTWKSQGRHADALTLMKNCAQAQQRVLGDEHPYTLKSLATVAKWSS</sequence>
<dbReference type="RefSeq" id="XP_062744437.1">
    <property type="nucleotide sequence ID" value="XM_062883492.1"/>
</dbReference>
<accession>A0ABR0GIJ9</accession>
<dbReference type="Pfam" id="PF13424">
    <property type="entry name" value="TPR_12"/>
    <property type="match status" value="7"/>
</dbReference>
<evidence type="ECO:0000313" key="12">
    <source>
        <dbReference type="Proteomes" id="UP001323405"/>
    </source>
</evidence>
<evidence type="ECO:0000256" key="8">
    <source>
        <dbReference type="SAM" id="SignalP"/>
    </source>
</evidence>
<evidence type="ECO:0000256" key="4">
    <source>
        <dbReference type="ARBA" id="ARBA00022490"/>
    </source>
</evidence>
<keyword evidence="7" id="KW-0653">Protein transport</keyword>
<keyword evidence="7" id="KW-0256">Endoplasmic reticulum</keyword>
<keyword evidence="8" id="KW-0732">Signal</keyword>
<protein>
    <recommendedName>
        <fullName evidence="3 7">GPI inositol-deacylase</fullName>
        <ecNumber evidence="7">3.1.-.-</ecNumber>
    </recommendedName>
</protein>
<dbReference type="Proteomes" id="UP001323405">
    <property type="component" value="Unassembled WGS sequence"/>
</dbReference>
<dbReference type="InterPro" id="IPR012908">
    <property type="entry name" value="PGAP1-ab_dom-like"/>
</dbReference>
<dbReference type="InterPro" id="IPR027417">
    <property type="entry name" value="P-loop_NTPase"/>
</dbReference>
<reference evidence="11 12" key="1">
    <citation type="journal article" date="2023" name="bioRxiv">
        <title>High-quality genome assemblies of four members of thePodospora anserinaspecies complex.</title>
        <authorList>
            <person name="Ament-Velasquez S.L."/>
            <person name="Vogan A.A."/>
            <person name="Wallerman O."/>
            <person name="Hartmann F."/>
            <person name="Gautier V."/>
            <person name="Silar P."/>
            <person name="Giraud T."/>
            <person name="Johannesson H."/>
        </authorList>
    </citation>
    <scope>NUCLEOTIDE SEQUENCE [LARGE SCALE GENOMIC DNA]</scope>
    <source>
        <strain evidence="11 12">CBS 415.72m</strain>
    </source>
</reference>
<evidence type="ECO:0000256" key="5">
    <source>
        <dbReference type="ARBA" id="ARBA00022737"/>
    </source>
</evidence>
<dbReference type="Pfam" id="PF07819">
    <property type="entry name" value="PGAP1"/>
    <property type="match status" value="1"/>
</dbReference>
<evidence type="ECO:0000256" key="6">
    <source>
        <dbReference type="ARBA" id="ARBA00022803"/>
    </source>
</evidence>
<dbReference type="SUPFAM" id="SSF52540">
    <property type="entry name" value="P-loop containing nucleoside triphosphate hydrolases"/>
    <property type="match status" value="1"/>
</dbReference>
<proteinExistence type="inferred from homology"/>
<keyword evidence="5" id="KW-0677">Repeat</keyword>
<feature type="domain" description="GPI inositol-deacylase PGAP1-like alpha/beta" evidence="10">
    <location>
        <begin position="53"/>
        <end position="208"/>
    </location>
</feature>
<keyword evidence="4" id="KW-0963">Cytoplasm</keyword>
<evidence type="ECO:0000256" key="1">
    <source>
        <dbReference type="ARBA" id="ARBA00003496"/>
    </source>
</evidence>
<dbReference type="GeneID" id="87903098"/>
<keyword evidence="7" id="KW-0813">Transport</keyword>
<evidence type="ECO:0000259" key="9">
    <source>
        <dbReference type="Pfam" id="PF00931"/>
    </source>
</evidence>
<dbReference type="PANTHER" id="PTHR45783:SF3">
    <property type="entry name" value="KINESIN LIGHT CHAIN"/>
    <property type="match status" value="1"/>
</dbReference>
<feature type="domain" description="NB-ARC" evidence="9">
    <location>
        <begin position="372"/>
        <end position="509"/>
    </location>
</feature>
<keyword evidence="7" id="KW-0472">Membrane</keyword>
<name>A0ABR0GIJ9_9PEZI</name>
<comment type="similarity">
    <text evidence="7">Belongs to the GPI inositol-deacylase family.</text>
</comment>
<organism evidence="11 12">
    <name type="scientific">Podospora pseudocomata</name>
    <dbReference type="NCBI Taxonomy" id="2093779"/>
    <lineage>
        <taxon>Eukaryota</taxon>
        <taxon>Fungi</taxon>
        <taxon>Dikarya</taxon>
        <taxon>Ascomycota</taxon>
        <taxon>Pezizomycotina</taxon>
        <taxon>Sordariomycetes</taxon>
        <taxon>Sordariomycetidae</taxon>
        <taxon>Sordariales</taxon>
        <taxon>Podosporaceae</taxon>
        <taxon>Podospora</taxon>
    </lineage>
</organism>
<dbReference type="PRINTS" id="PR00381">
    <property type="entry name" value="KINESINLIGHT"/>
</dbReference>
<dbReference type="Gene3D" id="3.40.50.300">
    <property type="entry name" value="P-loop containing nucleotide triphosphate hydrolases"/>
    <property type="match status" value="1"/>
</dbReference>
<dbReference type="Pfam" id="PF00931">
    <property type="entry name" value="NB-ARC"/>
    <property type="match status" value="1"/>
</dbReference>
<keyword evidence="7" id="KW-0378">Hydrolase</keyword>